<gene>
    <name evidence="2" type="ORF">EAH89_06035</name>
</gene>
<accession>A0A502GE13</accession>
<keyword evidence="2" id="KW-0808">Transferase</keyword>
<organism evidence="2 3">
    <name type="scientific">Muricoccus nepalensis</name>
    <dbReference type="NCBI Taxonomy" id="1854500"/>
    <lineage>
        <taxon>Bacteria</taxon>
        <taxon>Pseudomonadati</taxon>
        <taxon>Pseudomonadota</taxon>
        <taxon>Alphaproteobacteria</taxon>
        <taxon>Acetobacterales</taxon>
        <taxon>Roseomonadaceae</taxon>
        <taxon>Muricoccus</taxon>
    </lineage>
</organism>
<dbReference type="GO" id="GO:0016740">
    <property type="term" value="F:transferase activity"/>
    <property type="evidence" value="ECO:0007669"/>
    <property type="project" value="UniProtKB-KW"/>
</dbReference>
<evidence type="ECO:0000259" key="1">
    <source>
        <dbReference type="Pfam" id="PF21986"/>
    </source>
</evidence>
<dbReference type="Pfam" id="PF21986">
    <property type="entry name" value="AH_C"/>
    <property type="match status" value="1"/>
</dbReference>
<dbReference type="OrthoDB" id="9811471at2"/>
<evidence type="ECO:0000313" key="3">
    <source>
        <dbReference type="Proteomes" id="UP000317078"/>
    </source>
</evidence>
<sequence length="119" mass="12557">MRGLRAHARLTGAGAVFLGEVQTAPVFRLWSIEDRFPGMMRAEAGGASIAAELYAIPHAGFAAVLESEPDGLCVGRVALADGTSPLGVLAEPRLVQGREEITAHGGWRAYLRAKGIHPL</sequence>
<evidence type="ECO:0000313" key="2">
    <source>
        <dbReference type="EMBL" id="TPG59872.1"/>
    </source>
</evidence>
<keyword evidence="3" id="KW-1185">Reference proteome</keyword>
<name>A0A502GE13_9PROT</name>
<reference evidence="2 3" key="1">
    <citation type="journal article" date="2019" name="Environ. Microbiol.">
        <title>Species interactions and distinct microbial communities in high Arctic permafrost affected cryosols are associated with the CH4 and CO2 gas fluxes.</title>
        <authorList>
            <person name="Altshuler I."/>
            <person name="Hamel J."/>
            <person name="Turney S."/>
            <person name="Magnuson E."/>
            <person name="Levesque R."/>
            <person name="Greer C."/>
            <person name="Whyte L.G."/>
        </authorList>
    </citation>
    <scope>NUCLEOTIDE SEQUENCE [LARGE SCALE GENOMIC DNA]</scope>
    <source>
        <strain evidence="2 3">S9.3B</strain>
    </source>
</reference>
<dbReference type="AlphaFoldDB" id="A0A502GE13"/>
<comment type="caution">
    <text evidence="2">The sequence shown here is derived from an EMBL/GenBank/DDBJ whole genome shotgun (WGS) entry which is preliminary data.</text>
</comment>
<dbReference type="InterPro" id="IPR053844">
    <property type="entry name" value="AH_C"/>
</dbReference>
<protein>
    <submittedName>
        <fullName evidence="2">Glutamyl-tRNA amidotransferase</fullName>
    </submittedName>
</protein>
<dbReference type="Gene3D" id="3.10.490.10">
    <property type="entry name" value="Gamma-glutamyl cyclotransferase-like"/>
    <property type="match status" value="1"/>
</dbReference>
<proteinExistence type="predicted"/>
<dbReference type="Proteomes" id="UP000317078">
    <property type="component" value="Unassembled WGS sequence"/>
</dbReference>
<feature type="domain" description="Allophanate hydrolase C-terminal" evidence="1">
    <location>
        <begin position="1"/>
        <end position="111"/>
    </location>
</feature>
<dbReference type="EMBL" id="RCZP01000003">
    <property type="protein sequence ID" value="TPG59872.1"/>
    <property type="molecule type" value="Genomic_DNA"/>
</dbReference>